<evidence type="ECO:0000256" key="3">
    <source>
        <dbReference type="ARBA" id="ARBA00015522"/>
    </source>
</evidence>
<keyword evidence="7" id="KW-1185">Reference proteome</keyword>
<reference evidence="6 7" key="1">
    <citation type="submission" date="2024-10" db="EMBL/GenBank/DDBJ databases">
        <title>Updated reference genomes for cyclostephanoid diatoms.</title>
        <authorList>
            <person name="Roberts W.R."/>
            <person name="Alverson A.J."/>
        </authorList>
    </citation>
    <scope>NUCLEOTIDE SEQUENCE [LARGE SCALE GENOMIC DNA]</scope>
    <source>
        <strain evidence="6 7">AJA010-31</strain>
    </source>
</reference>
<comment type="subcellular location">
    <subcellularLocation>
        <location evidence="1">Nucleus</location>
        <location evidence="1">Nucleolus</location>
    </subcellularLocation>
</comment>
<name>A0ABD3NU91_9STRA</name>
<keyword evidence="4" id="KW-0539">Nucleus</keyword>
<evidence type="ECO:0000256" key="4">
    <source>
        <dbReference type="ARBA" id="ARBA00023242"/>
    </source>
</evidence>
<dbReference type="EMBL" id="JALLPJ020000937">
    <property type="protein sequence ID" value="KAL3779359.1"/>
    <property type="molecule type" value="Genomic_DNA"/>
</dbReference>
<feature type="compositionally biased region" description="Basic residues" evidence="5">
    <location>
        <begin position="1"/>
        <end position="20"/>
    </location>
</feature>
<proteinExistence type="inferred from homology"/>
<evidence type="ECO:0000313" key="7">
    <source>
        <dbReference type="Proteomes" id="UP001530400"/>
    </source>
</evidence>
<dbReference type="PANTHER" id="PTHR13243:SF1">
    <property type="entry name" value="NUCLEOLAR PROTEIN 16"/>
    <property type="match status" value="1"/>
</dbReference>
<organism evidence="6 7">
    <name type="scientific">Cyclotella atomus</name>
    <dbReference type="NCBI Taxonomy" id="382360"/>
    <lineage>
        <taxon>Eukaryota</taxon>
        <taxon>Sar</taxon>
        <taxon>Stramenopiles</taxon>
        <taxon>Ochrophyta</taxon>
        <taxon>Bacillariophyta</taxon>
        <taxon>Coscinodiscophyceae</taxon>
        <taxon>Thalassiosirophycidae</taxon>
        <taxon>Stephanodiscales</taxon>
        <taxon>Stephanodiscaceae</taxon>
        <taxon>Cyclotella</taxon>
    </lineage>
</organism>
<evidence type="ECO:0000256" key="2">
    <source>
        <dbReference type="ARBA" id="ARBA00008479"/>
    </source>
</evidence>
<evidence type="ECO:0000256" key="1">
    <source>
        <dbReference type="ARBA" id="ARBA00004604"/>
    </source>
</evidence>
<dbReference type="InterPro" id="IPR019002">
    <property type="entry name" value="Ribosome_biogenesis_Nop16"/>
</dbReference>
<comment type="similarity">
    <text evidence="2">Belongs to the NOP16 family.</text>
</comment>
<comment type="caution">
    <text evidence="6">The sequence shown here is derived from an EMBL/GenBank/DDBJ whole genome shotgun (WGS) entry which is preliminary data.</text>
</comment>
<dbReference type="Pfam" id="PF09420">
    <property type="entry name" value="Nop16"/>
    <property type="match status" value="1"/>
</dbReference>
<dbReference type="PANTHER" id="PTHR13243">
    <property type="entry name" value="HSPC111 PROTEIN-RELATED"/>
    <property type="match status" value="1"/>
</dbReference>
<evidence type="ECO:0000256" key="5">
    <source>
        <dbReference type="SAM" id="MobiDB-lite"/>
    </source>
</evidence>
<accession>A0ABD3NU91</accession>
<dbReference type="GO" id="GO:0005730">
    <property type="term" value="C:nucleolus"/>
    <property type="evidence" value="ECO:0007669"/>
    <property type="project" value="UniProtKB-SubCell"/>
</dbReference>
<sequence length="193" mass="21696">MVKHGHTKKRRAGRRGKSKIANRNYQFYKPPQINDKTVKAIWDPRKSPAANMANMGLQSAVNSSIDARGAIALAAAQEKDPNLSSSKTKNKAVELFDIPESDKINGITTLKGKTLAQRMLPVSVEDQKYISKCLAKHGDNYKAMMRDIKSNDMQYTDTQLKKMAARFFLLGEDQIRVDVPEKVQHLMACCKEE</sequence>
<gene>
    <name evidence="6" type="ORF">ACHAWO_001354</name>
</gene>
<protein>
    <recommendedName>
        <fullName evidence="3">Nucleolar protein 16</fullName>
    </recommendedName>
</protein>
<dbReference type="Proteomes" id="UP001530400">
    <property type="component" value="Unassembled WGS sequence"/>
</dbReference>
<evidence type="ECO:0000313" key="6">
    <source>
        <dbReference type="EMBL" id="KAL3779359.1"/>
    </source>
</evidence>
<dbReference type="AlphaFoldDB" id="A0ABD3NU91"/>
<feature type="region of interest" description="Disordered" evidence="5">
    <location>
        <begin position="1"/>
        <end position="22"/>
    </location>
</feature>